<organism evidence="1 2">
    <name type="scientific">Orchesella dallaii</name>
    <dbReference type="NCBI Taxonomy" id="48710"/>
    <lineage>
        <taxon>Eukaryota</taxon>
        <taxon>Metazoa</taxon>
        <taxon>Ecdysozoa</taxon>
        <taxon>Arthropoda</taxon>
        <taxon>Hexapoda</taxon>
        <taxon>Collembola</taxon>
        <taxon>Entomobryomorpha</taxon>
        <taxon>Entomobryoidea</taxon>
        <taxon>Orchesellidae</taxon>
        <taxon>Orchesellinae</taxon>
        <taxon>Orchesella</taxon>
    </lineage>
</organism>
<comment type="caution">
    <text evidence="1">The sequence shown here is derived from an EMBL/GenBank/DDBJ whole genome shotgun (WGS) entry which is preliminary data.</text>
</comment>
<evidence type="ECO:0000313" key="2">
    <source>
        <dbReference type="Proteomes" id="UP001642540"/>
    </source>
</evidence>
<proteinExistence type="predicted"/>
<gene>
    <name evidence="1" type="ORF">ODALV1_LOCUS15258</name>
</gene>
<dbReference type="Proteomes" id="UP001642540">
    <property type="component" value="Unassembled WGS sequence"/>
</dbReference>
<evidence type="ECO:0008006" key="3">
    <source>
        <dbReference type="Google" id="ProtNLM"/>
    </source>
</evidence>
<reference evidence="1 2" key="1">
    <citation type="submission" date="2024-08" db="EMBL/GenBank/DDBJ databases">
        <authorList>
            <person name="Cucini C."/>
            <person name="Frati F."/>
        </authorList>
    </citation>
    <scope>NUCLEOTIDE SEQUENCE [LARGE SCALE GENOMIC DNA]</scope>
</reference>
<evidence type="ECO:0000313" key="1">
    <source>
        <dbReference type="EMBL" id="CAL8111680.1"/>
    </source>
</evidence>
<protein>
    <recommendedName>
        <fullName evidence="3">C-type lectin domain-containing protein</fullName>
    </recommendedName>
</protein>
<keyword evidence="2" id="KW-1185">Reference proteome</keyword>
<name>A0ABP1QU33_9HEXA</name>
<dbReference type="EMBL" id="CAXLJM020000046">
    <property type="protein sequence ID" value="CAL8111680.1"/>
    <property type="molecule type" value="Genomic_DNA"/>
</dbReference>
<sequence>MYQFWTPLKYVPGSGIFTKDGKKFKMDSIEWIQGRSTRLDTKFCVAAVYSNEYPNQSACEGKCNWQSYTLTPANCLNPIGTICKHEDSYRRDCKWKASYTDDNMKAVEDTAVTSFGNDYEEAWRSTYKQTFGNRVCGSDDREMMTTKWKLPSYFYVTYDYDFLETYWIVDEDGFKNEGNPNEFCTVANFKKRYGSYRMTTRKVPCTEWHFYLCQEKDK</sequence>
<accession>A0ABP1QU33</accession>